<name>A0A9W6T540_AMBMO</name>
<dbReference type="InterPro" id="IPR038279">
    <property type="entry name" value="Ndc10_dom2_sf"/>
</dbReference>
<comment type="caution">
    <text evidence="1">The sequence shown here is derived from an EMBL/GenBank/DDBJ whole genome shotgun (WGS) entry which is preliminary data.</text>
</comment>
<dbReference type="EMBL" id="BSXU01012403">
    <property type="protein sequence ID" value="GME77115.1"/>
    <property type="molecule type" value="Genomic_DNA"/>
</dbReference>
<dbReference type="AlphaFoldDB" id="A0A9W6T540"/>
<organism evidence="1 2">
    <name type="scientific">Ambrosiozyma monospora</name>
    <name type="common">Yeast</name>
    <name type="synonym">Endomycopsis monosporus</name>
    <dbReference type="NCBI Taxonomy" id="43982"/>
    <lineage>
        <taxon>Eukaryota</taxon>
        <taxon>Fungi</taxon>
        <taxon>Dikarya</taxon>
        <taxon>Ascomycota</taxon>
        <taxon>Saccharomycotina</taxon>
        <taxon>Pichiomycetes</taxon>
        <taxon>Pichiales</taxon>
        <taxon>Pichiaceae</taxon>
        <taxon>Ambrosiozyma</taxon>
    </lineage>
</organism>
<gene>
    <name evidence="1" type="ORF">Amon01_000960200</name>
</gene>
<dbReference type="Proteomes" id="UP001165063">
    <property type="component" value="Unassembled WGS sequence"/>
</dbReference>
<protein>
    <submittedName>
        <fullName evidence="1">Unnamed protein product</fullName>
    </submittedName>
</protein>
<accession>A0A9W6T540</accession>
<evidence type="ECO:0000313" key="2">
    <source>
        <dbReference type="Proteomes" id="UP001165063"/>
    </source>
</evidence>
<sequence length="366" mass="40373">MSPFNTVEFKRYAAQVVKAHSSGTLSGSDKEKLAKMTDVLTTLEFLRKTLLQDVAVILDKHPDHIIGYMSPFNTVEFKRYAAQVVKAHSSGTLSGSDKEKLAKMTDVLTTLEFLRKTLLQDVAVILDKHPDHIIGYMSPFNTVEFKRYAAQVVKAHSSGTLSGSDKEKLAKMTDVLTTLEFLRKTLLQDVAVILDKHPDHIIGYMSPFNTVEFKRYAAQVVTAHSSGTLSGSDKEKLAKMTAVLGETGDCFSKLTEMVHDMASSQMQLMSRMSSLESVVGRLTKALNQANSRHCSCHDCEQPSDIMSPKEADVVTAKKADVATAKEVDVVDGDVIHKQQKRNDGSKQIVVYEPLLPTNVNNPESLP</sequence>
<keyword evidence="2" id="KW-1185">Reference proteome</keyword>
<reference evidence="1" key="1">
    <citation type="submission" date="2023-04" db="EMBL/GenBank/DDBJ databases">
        <title>Ambrosiozyma monospora NBRC 1965.</title>
        <authorList>
            <person name="Ichikawa N."/>
            <person name="Sato H."/>
            <person name="Tonouchi N."/>
        </authorList>
    </citation>
    <scope>NUCLEOTIDE SEQUENCE</scope>
    <source>
        <strain evidence="1">NBRC 1965</strain>
    </source>
</reference>
<dbReference type="GO" id="GO:0003677">
    <property type="term" value="F:DNA binding"/>
    <property type="evidence" value="ECO:0007669"/>
    <property type="project" value="InterPro"/>
</dbReference>
<proteinExistence type="predicted"/>
<dbReference type="Gene3D" id="1.10.443.20">
    <property type="entry name" value="Centromere DNA-binding protein complex CBF3 subunit, domain 2"/>
    <property type="match status" value="3"/>
</dbReference>
<evidence type="ECO:0000313" key="1">
    <source>
        <dbReference type="EMBL" id="GME77115.1"/>
    </source>
</evidence>